<feature type="domain" description="Response regulatory" evidence="2">
    <location>
        <begin position="6"/>
        <end position="139"/>
    </location>
</feature>
<comment type="caution">
    <text evidence="3">The sequence shown here is derived from an EMBL/GenBank/DDBJ whole genome shotgun (WGS) entry which is preliminary data.</text>
</comment>
<dbReference type="Gene3D" id="3.40.50.2300">
    <property type="match status" value="1"/>
</dbReference>
<proteinExistence type="predicted"/>
<evidence type="ECO:0000256" key="1">
    <source>
        <dbReference type="PROSITE-ProRule" id="PRU00169"/>
    </source>
</evidence>
<dbReference type="SUPFAM" id="SSF52172">
    <property type="entry name" value="CheY-like"/>
    <property type="match status" value="1"/>
</dbReference>
<dbReference type="InterPro" id="IPR001789">
    <property type="entry name" value="Sig_transdc_resp-reg_receiver"/>
</dbReference>
<dbReference type="Pfam" id="PF00072">
    <property type="entry name" value="Response_reg"/>
    <property type="match status" value="1"/>
</dbReference>
<reference evidence="3 4" key="1">
    <citation type="submission" date="2019-06" db="EMBL/GenBank/DDBJ databases">
        <title>Flavobacteriaceae Paucihalobacterium erythroidium CWB-1, complete genome.</title>
        <authorList>
            <person name="Wu S."/>
        </authorList>
    </citation>
    <scope>NUCLEOTIDE SEQUENCE [LARGE SCALE GENOMIC DNA]</scope>
    <source>
        <strain evidence="3 4">CWB-1</strain>
    </source>
</reference>
<protein>
    <submittedName>
        <fullName evidence="3">Response regulator transcription factor</fullName>
    </submittedName>
</protein>
<evidence type="ECO:0000313" key="3">
    <source>
        <dbReference type="EMBL" id="TPV35106.1"/>
    </source>
</evidence>
<dbReference type="EMBL" id="VHIQ01000002">
    <property type="protein sequence ID" value="TPV35106.1"/>
    <property type="molecule type" value="Genomic_DNA"/>
</dbReference>
<dbReference type="GO" id="GO:0000160">
    <property type="term" value="P:phosphorelay signal transduction system"/>
    <property type="evidence" value="ECO:0007669"/>
    <property type="project" value="InterPro"/>
</dbReference>
<dbReference type="OrthoDB" id="651456at2"/>
<accession>A0A506PMK7</accession>
<dbReference type="PROSITE" id="PS50110">
    <property type="entry name" value="RESPONSE_REGULATORY"/>
    <property type="match status" value="1"/>
</dbReference>
<dbReference type="Proteomes" id="UP000317332">
    <property type="component" value="Unassembled WGS sequence"/>
</dbReference>
<keyword evidence="4" id="KW-1185">Reference proteome</keyword>
<name>A0A506PMK7_9FLAO</name>
<sequence length="225" mass="26050">MKKQINVLIVEDEPIFCNYLKDLLNRHAYEFGVVEFKHKIAHTCSDALKLIHQSVNSNPFDLVFLDISIPPSKIDKIYSGEDLGEEIRKFFTKTIITVITNINCNYRINNLIANINPEGLIIKTDVDGEDLKKAIKSVFNLNTYYSRSVLKVLRKQITCNIKLDKIDRDILYFISQGYKMKDIIKEVHLSISGLESRKRKLKDLFQIENGGDKKLIERAQFHGFI</sequence>
<dbReference type="InterPro" id="IPR011006">
    <property type="entry name" value="CheY-like_superfamily"/>
</dbReference>
<organism evidence="3 4">
    <name type="scientific">Paucihalobacter ruber</name>
    <dbReference type="NCBI Taxonomy" id="2567861"/>
    <lineage>
        <taxon>Bacteria</taxon>
        <taxon>Pseudomonadati</taxon>
        <taxon>Bacteroidota</taxon>
        <taxon>Flavobacteriia</taxon>
        <taxon>Flavobacteriales</taxon>
        <taxon>Flavobacteriaceae</taxon>
        <taxon>Paucihalobacter</taxon>
    </lineage>
</organism>
<keyword evidence="1" id="KW-0597">Phosphoprotein</keyword>
<gene>
    <name evidence="3" type="ORF">FJ651_06180</name>
</gene>
<feature type="modified residue" description="4-aspartylphosphate" evidence="1">
    <location>
        <position position="66"/>
    </location>
</feature>
<dbReference type="RefSeq" id="WP_140989582.1">
    <property type="nucleotide sequence ID" value="NZ_VHIQ01000002.1"/>
</dbReference>
<evidence type="ECO:0000259" key="2">
    <source>
        <dbReference type="PROSITE" id="PS50110"/>
    </source>
</evidence>
<dbReference type="AlphaFoldDB" id="A0A506PMK7"/>
<evidence type="ECO:0000313" key="4">
    <source>
        <dbReference type="Proteomes" id="UP000317332"/>
    </source>
</evidence>